<comment type="caution">
    <text evidence="11">The sequence shown here is derived from an EMBL/GenBank/DDBJ whole genome shotgun (WGS) entry which is preliminary data.</text>
</comment>
<dbReference type="InterPro" id="IPR017452">
    <property type="entry name" value="GPCR_Rhodpsn_7TM"/>
</dbReference>
<dbReference type="InterPro" id="IPR000276">
    <property type="entry name" value="GPCR_Rhodpsn"/>
</dbReference>
<evidence type="ECO:0000259" key="10">
    <source>
        <dbReference type="PROSITE" id="PS50262"/>
    </source>
</evidence>
<evidence type="ECO:0000256" key="3">
    <source>
        <dbReference type="ARBA" id="ARBA00022989"/>
    </source>
</evidence>
<feature type="transmembrane region" description="Helical" evidence="9">
    <location>
        <begin position="86"/>
        <end position="107"/>
    </location>
</feature>
<keyword evidence="2 9" id="KW-0812">Transmembrane</keyword>
<dbReference type="EMBL" id="JACVVK020000105">
    <property type="protein sequence ID" value="KAK7492256.1"/>
    <property type="molecule type" value="Genomic_DNA"/>
</dbReference>
<evidence type="ECO:0000256" key="9">
    <source>
        <dbReference type="SAM" id="Phobius"/>
    </source>
</evidence>
<feature type="transmembrane region" description="Helical" evidence="9">
    <location>
        <begin position="323"/>
        <end position="342"/>
    </location>
</feature>
<feature type="transmembrane region" description="Helical" evidence="9">
    <location>
        <begin position="53"/>
        <end position="74"/>
    </location>
</feature>
<feature type="transmembrane region" description="Helical" evidence="9">
    <location>
        <begin position="230"/>
        <end position="252"/>
    </location>
</feature>
<dbReference type="PROSITE" id="PS50262">
    <property type="entry name" value="G_PROTEIN_RECEP_F1_2"/>
    <property type="match status" value="1"/>
</dbReference>
<dbReference type="PANTHER" id="PTHR24243">
    <property type="entry name" value="G-PROTEIN COUPLED RECEPTOR"/>
    <property type="match status" value="1"/>
</dbReference>
<dbReference type="Pfam" id="PF00001">
    <property type="entry name" value="7tm_1"/>
    <property type="match status" value="1"/>
</dbReference>
<evidence type="ECO:0000256" key="6">
    <source>
        <dbReference type="ARBA" id="ARBA00023170"/>
    </source>
</evidence>
<evidence type="ECO:0000313" key="11">
    <source>
        <dbReference type="EMBL" id="KAK7492256.1"/>
    </source>
</evidence>
<dbReference type="Gene3D" id="1.20.1070.10">
    <property type="entry name" value="Rhodopsin 7-helix transmembrane proteins"/>
    <property type="match status" value="1"/>
</dbReference>
<gene>
    <name evidence="11" type="ORF">BaRGS_00016553</name>
</gene>
<dbReference type="AlphaFoldDB" id="A0ABD0KYT9"/>
<keyword evidence="6" id="KW-0675">Receptor</keyword>
<evidence type="ECO:0000256" key="2">
    <source>
        <dbReference type="ARBA" id="ARBA00022692"/>
    </source>
</evidence>
<dbReference type="GO" id="GO:0004930">
    <property type="term" value="F:G protein-coupled receptor activity"/>
    <property type="evidence" value="ECO:0007669"/>
    <property type="project" value="UniProtKB-KW"/>
</dbReference>
<evidence type="ECO:0000313" key="12">
    <source>
        <dbReference type="Proteomes" id="UP001519460"/>
    </source>
</evidence>
<feature type="transmembrane region" description="Helical" evidence="9">
    <location>
        <begin position="280"/>
        <end position="303"/>
    </location>
</feature>
<dbReference type="SUPFAM" id="SSF81321">
    <property type="entry name" value="Family A G protein-coupled receptor-like"/>
    <property type="match status" value="1"/>
</dbReference>
<dbReference type="GO" id="GO:0016020">
    <property type="term" value="C:membrane"/>
    <property type="evidence" value="ECO:0007669"/>
    <property type="project" value="UniProtKB-SubCell"/>
</dbReference>
<proteinExistence type="predicted"/>
<keyword evidence="7" id="KW-0807">Transducer</keyword>
<dbReference type="PANTHER" id="PTHR24243:SF208">
    <property type="entry name" value="PYROKININ-1 RECEPTOR"/>
    <property type="match status" value="1"/>
</dbReference>
<reference evidence="11 12" key="1">
    <citation type="journal article" date="2023" name="Sci. Data">
        <title>Genome assembly of the Korean intertidal mud-creeper Batillaria attramentaria.</title>
        <authorList>
            <person name="Patra A.K."/>
            <person name="Ho P.T."/>
            <person name="Jun S."/>
            <person name="Lee S.J."/>
            <person name="Kim Y."/>
            <person name="Won Y.J."/>
        </authorList>
    </citation>
    <scope>NUCLEOTIDE SEQUENCE [LARGE SCALE GENOMIC DNA]</scope>
    <source>
        <strain evidence="11">Wonlab-2016</strain>
    </source>
</reference>
<accession>A0ABD0KYT9</accession>
<keyword evidence="12" id="KW-1185">Reference proteome</keyword>
<keyword evidence="3 9" id="KW-1133">Transmembrane helix</keyword>
<protein>
    <recommendedName>
        <fullName evidence="10">G-protein coupled receptors family 1 profile domain-containing protein</fullName>
    </recommendedName>
</protein>
<organism evidence="11 12">
    <name type="scientific">Batillaria attramentaria</name>
    <dbReference type="NCBI Taxonomy" id="370345"/>
    <lineage>
        <taxon>Eukaryota</taxon>
        <taxon>Metazoa</taxon>
        <taxon>Spiralia</taxon>
        <taxon>Lophotrochozoa</taxon>
        <taxon>Mollusca</taxon>
        <taxon>Gastropoda</taxon>
        <taxon>Caenogastropoda</taxon>
        <taxon>Sorbeoconcha</taxon>
        <taxon>Cerithioidea</taxon>
        <taxon>Batillariidae</taxon>
        <taxon>Batillaria</taxon>
    </lineage>
</organism>
<dbReference type="Proteomes" id="UP001519460">
    <property type="component" value="Unassembled WGS sequence"/>
</dbReference>
<feature type="domain" description="G-protein coupled receptors family 1 profile" evidence="10">
    <location>
        <begin position="64"/>
        <end position="339"/>
    </location>
</feature>
<evidence type="ECO:0000256" key="5">
    <source>
        <dbReference type="ARBA" id="ARBA00023136"/>
    </source>
</evidence>
<sequence length="375" mass="41738">MENATGFILSTEFPGIKNMNPAGSGNQGNDTSPNTAQLISDDSLDIARQIQSVIYLAVVVVVVPLVLCNLVVFLQKGMRSATGNYVTALNVGQLVYVLTQIIFTDLWPALEETPRSHLGYCIYHRYVMIYVGVLVARRGSNIIMCLASTERLYAVVRPLHIKTFCLSKWSVLSVVFTYLGLAVWHVFVLVRFNITIIKKPQVELCVARETTLYKENKELNDSFETASAVMFAYGSLVLQVILNVLTVVALRFHRLATKHVQSSASETKTRRKETQLTTTLLASTISYVALTFPAAVVTLMSRIFPEFGPRGTYLNLFLVLKRLTFTLTVFACGVDFLCYLTLSSKYRKCLLGLFQCEGKGKAIPKGEPDTKTDEV</sequence>
<feature type="compositionally biased region" description="Polar residues" evidence="8">
    <location>
        <begin position="21"/>
        <end position="34"/>
    </location>
</feature>
<feature type="transmembrane region" description="Helical" evidence="9">
    <location>
        <begin position="169"/>
        <end position="190"/>
    </location>
</feature>
<evidence type="ECO:0000256" key="1">
    <source>
        <dbReference type="ARBA" id="ARBA00004141"/>
    </source>
</evidence>
<keyword evidence="4" id="KW-0297">G-protein coupled receptor</keyword>
<keyword evidence="5 9" id="KW-0472">Membrane</keyword>
<evidence type="ECO:0000256" key="7">
    <source>
        <dbReference type="ARBA" id="ARBA00023224"/>
    </source>
</evidence>
<evidence type="ECO:0000256" key="4">
    <source>
        <dbReference type="ARBA" id="ARBA00023040"/>
    </source>
</evidence>
<name>A0ABD0KYT9_9CAEN</name>
<comment type="subcellular location">
    <subcellularLocation>
        <location evidence="1">Membrane</location>
        <topology evidence="1">Multi-pass membrane protein</topology>
    </subcellularLocation>
</comment>
<feature type="region of interest" description="Disordered" evidence="8">
    <location>
        <begin position="15"/>
        <end position="34"/>
    </location>
</feature>
<evidence type="ECO:0000256" key="8">
    <source>
        <dbReference type="SAM" id="MobiDB-lite"/>
    </source>
</evidence>
<feature type="transmembrane region" description="Helical" evidence="9">
    <location>
        <begin position="127"/>
        <end position="148"/>
    </location>
</feature>